<evidence type="ECO:0000256" key="6">
    <source>
        <dbReference type="ARBA" id="ARBA00022692"/>
    </source>
</evidence>
<evidence type="ECO:0000256" key="1">
    <source>
        <dbReference type="ARBA" id="ARBA00004377"/>
    </source>
</evidence>
<keyword evidence="8" id="KW-0472">Membrane</keyword>
<evidence type="ECO:0000256" key="8">
    <source>
        <dbReference type="ARBA" id="ARBA00023136"/>
    </source>
</evidence>
<keyword evidence="7" id="KW-1133">Transmembrane helix</keyword>
<name>A0A0D0SI69_PSEFL</name>
<evidence type="ECO:0000259" key="11">
    <source>
        <dbReference type="Pfam" id="PF12019"/>
    </source>
</evidence>
<dbReference type="EMBL" id="JXCQ01000022">
    <property type="protein sequence ID" value="KIR21698.1"/>
    <property type="molecule type" value="Genomic_DNA"/>
</dbReference>
<dbReference type="NCBIfam" id="TIGR02532">
    <property type="entry name" value="IV_pilin_GFxxxE"/>
    <property type="match status" value="1"/>
</dbReference>
<comment type="subcellular location">
    <subcellularLocation>
        <location evidence="1">Cell inner membrane</location>
        <topology evidence="1">Single-pass membrane protein</topology>
    </subcellularLocation>
</comment>
<dbReference type="InterPro" id="IPR022346">
    <property type="entry name" value="T2SS_GspH"/>
</dbReference>
<comment type="caution">
    <text evidence="12">The sequence shown here is derived from an EMBL/GenBank/DDBJ whole genome shotgun (WGS) entry which is preliminary data.</text>
</comment>
<dbReference type="Pfam" id="PF07963">
    <property type="entry name" value="N_methyl"/>
    <property type="match status" value="1"/>
</dbReference>
<dbReference type="GO" id="GO:0005886">
    <property type="term" value="C:plasma membrane"/>
    <property type="evidence" value="ECO:0007669"/>
    <property type="project" value="UniProtKB-SubCell"/>
</dbReference>
<dbReference type="AlphaFoldDB" id="A0A0D0SI69"/>
<organism evidence="12 13">
    <name type="scientific">Pseudomonas fluorescens</name>
    <dbReference type="NCBI Taxonomy" id="294"/>
    <lineage>
        <taxon>Bacteria</taxon>
        <taxon>Pseudomonadati</taxon>
        <taxon>Pseudomonadota</taxon>
        <taxon>Gammaproteobacteria</taxon>
        <taxon>Pseudomonadales</taxon>
        <taxon>Pseudomonadaceae</taxon>
        <taxon>Pseudomonas</taxon>
    </lineage>
</organism>
<dbReference type="PATRIC" id="fig|294.125.peg.2972"/>
<dbReference type="SUPFAM" id="SSF54523">
    <property type="entry name" value="Pili subunits"/>
    <property type="match status" value="1"/>
</dbReference>
<sequence>MKQRGFTLIEMLLGLIVTSFLAQLAVPGFKGLLESQQRQSVAQSLAAGLRYARTEAIARNQAVVIHARDEDWSLGWRVILDVSGRGHLDEDNPVLLERQDSGHVLIAGNGPVTNQVRFSGLGEPVFAGGGFRAGTVHVCDTSQAQSLYQVVLAPSGRISLRSVKTEQALCRGYTSTSGVRAASGPAVPWAWRT</sequence>
<evidence type="ECO:0000256" key="10">
    <source>
        <dbReference type="ARBA" id="ARBA00030775"/>
    </source>
</evidence>
<gene>
    <name evidence="12" type="ORF">PFLU3_28930</name>
</gene>
<dbReference type="Proteomes" id="UP000032210">
    <property type="component" value="Unassembled WGS sequence"/>
</dbReference>
<dbReference type="Gene3D" id="3.55.40.10">
    <property type="entry name" value="minor pseudopilin epsh domain"/>
    <property type="match status" value="1"/>
</dbReference>
<protein>
    <recommendedName>
        <fullName evidence="2">Type II secretion system protein H</fullName>
    </recommendedName>
    <alternativeName>
        <fullName evidence="10">General secretion pathway protein H</fullName>
    </alternativeName>
</protein>
<dbReference type="RefSeq" id="WP_043049293.1">
    <property type="nucleotide sequence ID" value="NZ_JXCQ01000022.1"/>
</dbReference>
<evidence type="ECO:0000313" key="12">
    <source>
        <dbReference type="EMBL" id="KIR21698.1"/>
    </source>
</evidence>
<dbReference type="InterPro" id="IPR012902">
    <property type="entry name" value="N_methyl_site"/>
</dbReference>
<dbReference type="GO" id="GO:0015627">
    <property type="term" value="C:type II protein secretion system complex"/>
    <property type="evidence" value="ECO:0007669"/>
    <property type="project" value="InterPro"/>
</dbReference>
<evidence type="ECO:0000256" key="7">
    <source>
        <dbReference type="ARBA" id="ARBA00022989"/>
    </source>
</evidence>
<dbReference type="Pfam" id="PF12019">
    <property type="entry name" value="GspH"/>
    <property type="match status" value="1"/>
</dbReference>
<evidence type="ECO:0000256" key="4">
    <source>
        <dbReference type="ARBA" id="ARBA00022481"/>
    </source>
</evidence>
<evidence type="ECO:0000256" key="2">
    <source>
        <dbReference type="ARBA" id="ARBA00021549"/>
    </source>
</evidence>
<evidence type="ECO:0000256" key="3">
    <source>
        <dbReference type="ARBA" id="ARBA00022475"/>
    </source>
</evidence>
<keyword evidence="3" id="KW-1003">Cell membrane</keyword>
<dbReference type="InterPro" id="IPR045584">
    <property type="entry name" value="Pilin-like"/>
</dbReference>
<feature type="domain" description="General secretion pathway GspH" evidence="11">
    <location>
        <begin position="42"/>
        <end position="156"/>
    </location>
</feature>
<dbReference type="GO" id="GO:0015628">
    <property type="term" value="P:protein secretion by the type II secretion system"/>
    <property type="evidence" value="ECO:0007669"/>
    <property type="project" value="InterPro"/>
</dbReference>
<reference evidence="12 13" key="1">
    <citation type="submission" date="2015-01" db="EMBL/GenBank/DDBJ databases">
        <title>Genome sequence of the beneficial rhizobacterium Pseudomonas fluorescens 2-79.</title>
        <authorList>
            <person name="Thuermer A."/>
            <person name="Daniel R."/>
        </authorList>
    </citation>
    <scope>NUCLEOTIDE SEQUENCE [LARGE SCALE GENOMIC DNA]</scope>
    <source>
        <strain evidence="12 13">2-79</strain>
    </source>
</reference>
<comment type="similarity">
    <text evidence="9">Belongs to the GSP H family.</text>
</comment>
<keyword evidence="5" id="KW-0997">Cell inner membrane</keyword>
<keyword evidence="6" id="KW-0812">Transmembrane</keyword>
<evidence type="ECO:0000313" key="13">
    <source>
        <dbReference type="Proteomes" id="UP000032210"/>
    </source>
</evidence>
<keyword evidence="4" id="KW-0488">Methylation</keyword>
<accession>A0A0D0SI69</accession>
<evidence type="ECO:0000256" key="9">
    <source>
        <dbReference type="ARBA" id="ARBA00025772"/>
    </source>
</evidence>
<evidence type="ECO:0000256" key="5">
    <source>
        <dbReference type="ARBA" id="ARBA00022519"/>
    </source>
</evidence>
<proteinExistence type="inferred from homology"/>